<dbReference type="Proteomes" id="UP000285650">
    <property type="component" value="Unassembled WGS sequence"/>
</dbReference>
<dbReference type="RefSeq" id="WP_118222221.1">
    <property type="nucleotide sequence ID" value="NZ_JADNIJ010000016.1"/>
</dbReference>
<proteinExistence type="predicted"/>
<reference evidence="1 2" key="1">
    <citation type="submission" date="2018-08" db="EMBL/GenBank/DDBJ databases">
        <title>A genome reference for cultivated species of the human gut microbiota.</title>
        <authorList>
            <person name="Zou Y."/>
            <person name="Xue W."/>
            <person name="Luo G."/>
        </authorList>
    </citation>
    <scope>NUCLEOTIDE SEQUENCE [LARGE SCALE GENOMIC DNA]</scope>
    <source>
        <strain evidence="1 2">AM27-17</strain>
    </source>
</reference>
<sequence>MNREITDKNLHLLLPGKVSLFAKIYAEEKGVTLLDAIRVFYRSNTYKALEKEETKLWHYGPIALYEEFEERK</sequence>
<gene>
    <name evidence="1" type="ORF">DW712_12050</name>
</gene>
<dbReference type="EMBL" id="QSKV01000007">
    <property type="protein sequence ID" value="RHE91522.1"/>
    <property type="molecule type" value="Genomic_DNA"/>
</dbReference>
<evidence type="ECO:0000313" key="1">
    <source>
        <dbReference type="EMBL" id="RHE91522.1"/>
    </source>
</evidence>
<comment type="caution">
    <text evidence="1">The sequence shown here is derived from an EMBL/GenBank/DDBJ whole genome shotgun (WGS) entry which is preliminary data.</text>
</comment>
<name>A0A414L9R6_9BACE</name>
<dbReference type="AlphaFoldDB" id="A0A414L9R6"/>
<organism evidence="1 2">
    <name type="scientific">Bacteroides intestinalis</name>
    <dbReference type="NCBI Taxonomy" id="329854"/>
    <lineage>
        <taxon>Bacteria</taxon>
        <taxon>Pseudomonadati</taxon>
        <taxon>Bacteroidota</taxon>
        <taxon>Bacteroidia</taxon>
        <taxon>Bacteroidales</taxon>
        <taxon>Bacteroidaceae</taxon>
        <taxon>Bacteroides</taxon>
    </lineage>
</organism>
<protein>
    <submittedName>
        <fullName evidence="1">Uncharacterized protein</fullName>
    </submittedName>
</protein>
<accession>A0A414L9R6</accession>
<evidence type="ECO:0000313" key="2">
    <source>
        <dbReference type="Proteomes" id="UP000285650"/>
    </source>
</evidence>